<accession>A0A2P6V5S8</accession>
<evidence type="ECO:0000313" key="2">
    <source>
        <dbReference type="Proteomes" id="UP000239649"/>
    </source>
</evidence>
<name>A0A2P6V5S8_9CHLO</name>
<dbReference type="Gene3D" id="3.40.630.30">
    <property type="match status" value="1"/>
</dbReference>
<sequence length="129" mass="13611">MTTPPALEEVSDADVKRAMATISQALMADSVSLYLAAPGSEDSFHHAVMHSYLQSGQRQRFFHAADFGSTAARSKHLYLEASTPRSAALYARHGFVGVADKPLGGPGEEGAPVLRVMVRPPSSVAVSSA</sequence>
<comment type="caution">
    <text evidence="1">The sequence shown here is derived from an EMBL/GenBank/DDBJ whole genome shotgun (WGS) entry which is preliminary data.</text>
</comment>
<organism evidence="1 2">
    <name type="scientific">Micractinium conductrix</name>
    <dbReference type="NCBI Taxonomy" id="554055"/>
    <lineage>
        <taxon>Eukaryota</taxon>
        <taxon>Viridiplantae</taxon>
        <taxon>Chlorophyta</taxon>
        <taxon>core chlorophytes</taxon>
        <taxon>Trebouxiophyceae</taxon>
        <taxon>Chlorellales</taxon>
        <taxon>Chlorellaceae</taxon>
        <taxon>Chlorella clade</taxon>
        <taxon>Micractinium</taxon>
    </lineage>
</organism>
<gene>
    <name evidence="1" type="ORF">C2E20_7119</name>
</gene>
<dbReference type="OrthoDB" id="545632at2759"/>
<dbReference type="EMBL" id="LHPF02000027">
    <property type="protein sequence ID" value="PSC69430.1"/>
    <property type="molecule type" value="Genomic_DNA"/>
</dbReference>
<keyword evidence="2" id="KW-1185">Reference proteome</keyword>
<dbReference type="GO" id="GO:0016740">
    <property type="term" value="F:transferase activity"/>
    <property type="evidence" value="ECO:0007669"/>
    <property type="project" value="UniProtKB-KW"/>
</dbReference>
<protein>
    <submittedName>
        <fullName evidence="1">GNAT family N-acetyltransferase isoform A</fullName>
    </submittedName>
</protein>
<evidence type="ECO:0000313" key="1">
    <source>
        <dbReference type="EMBL" id="PSC69430.1"/>
    </source>
</evidence>
<reference evidence="1 2" key="1">
    <citation type="journal article" date="2018" name="Plant J.">
        <title>Genome sequences of Chlorella sorokiniana UTEX 1602 and Micractinium conductrix SAG 241.80: implications to maltose excretion by a green alga.</title>
        <authorList>
            <person name="Arriola M.B."/>
            <person name="Velmurugan N."/>
            <person name="Zhang Y."/>
            <person name="Plunkett M.H."/>
            <person name="Hondzo H."/>
            <person name="Barney B.M."/>
        </authorList>
    </citation>
    <scope>NUCLEOTIDE SEQUENCE [LARGE SCALE GENOMIC DNA]</scope>
    <source>
        <strain evidence="1 2">SAG 241.80</strain>
    </source>
</reference>
<dbReference type="Proteomes" id="UP000239649">
    <property type="component" value="Unassembled WGS sequence"/>
</dbReference>
<dbReference type="AlphaFoldDB" id="A0A2P6V5S8"/>
<proteinExistence type="predicted"/>